<proteinExistence type="predicted"/>
<evidence type="ECO:0000313" key="1">
    <source>
        <dbReference type="EMBL" id="GBM76631.1"/>
    </source>
</evidence>
<name>A0A4Y2IFW4_ARAVE</name>
<comment type="caution">
    <text evidence="1">The sequence shown here is derived from an EMBL/GenBank/DDBJ whole genome shotgun (WGS) entry which is preliminary data.</text>
</comment>
<feature type="non-terminal residue" evidence="1">
    <location>
        <position position="1"/>
    </location>
</feature>
<dbReference type="EMBL" id="BGPR01002637">
    <property type="protein sequence ID" value="GBM76631.1"/>
    <property type="molecule type" value="Genomic_DNA"/>
</dbReference>
<evidence type="ECO:0000313" key="2">
    <source>
        <dbReference type="Proteomes" id="UP000499080"/>
    </source>
</evidence>
<sequence length="69" mass="7895">GPSNIFSMAFHLPNQHQVVFQSAQEVAAVARASMRYTTLTARFLLNQHDVEAHNYNYADIPQYHVFDKS</sequence>
<reference evidence="1 2" key="1">
    <citation type="journal article" date="2019" name="Sci. Rep.">
        <title>Orb-weaving spider Araneus ventricosus genome elucidates the spidroin gene catalogue.</title>
        <authorList>
            <person name="Kono N."/>
            <person name="Nakamura H."/>
            <person name="Ohtoshi R."/>
            <person name="Moran D.A.P."/>
            <person name="Shinohara A."/>
            <person name="Yoshida Y."/>
            <person name="Fujiwara M."/>
            <person name="Mori M."/>
            <person name="Tomita M."/>
            <person name="Arakawa K."/>
        </authorList>
    </citation>
    <scope>NUCLEOTIDE SEQUENCE [LARGE SCALE GENOMIC DNA]</scope>
</reference>
<protein>
    <submittedName>
        <fullName evidence="1">Uncharacterized protein</fullName>
    </submittedName>
</protein>
<dbReference type="Proteomes" id="UP000499080">
    <property type="component" value="Unassembled WGS sequence"/>
</dbReference>
<accession>A0A4Y2IFW4</accession>
<gene>
    <name evidence="1" type="ORF">AVEN_234852_1</name>
</gene>
<organism evidence="1 2">
    <name type="scientific">Araneus ventricosus</name>
    <name type="common">Orbweaver spider</name>
    <name type="synonym">Epeira ventricosa</name>
    <dbReference type="NCBI Taxonomy" id="182803"/>
    <lineage>
        <taxon>Eukaryota</taxon>
        <taxon>Metazoa</taxon>
        <taxon>Ecdysozoa</taxon>
        <taxon>Arthropoda</taxon>
        <taxon>Chelicerata</taxon>
        <taxon>Arachnida</taxon>
        <taxon>Araneae</taxon>
        <taxon>Araneomorphae</taxon>
        <taxon>Entelegynae</taxon>
        <taxon>Araneoidea</taxon>
        <taxon>Araneidae</taxon>
        <taxon>Araneus</taxon>
    </lineage>
</organism>
<keyword evidence="2" id="KW-1185">Reference proteome</keyword>
<dbReference type="AlphaFoldDB" id="A0A4Y2IFW4"/>